<sequence>MPRIRTLSAAAAVAAAGAVLTTTAVAPAANAAPSHGGGGLDQRVQAAADRLVADGAPGVMIMTRRGDRVSHINAGVSDKATGRPMDHRLLIRAASVTKSFTSTIMLQLAAERRLSLDDTVEKWLPGLVQGNKNDGSQITIRQVLAQSSGLNDYTPDPRIMTDPKREWKPAELVAIAVEKERLYEPGKGWNYSNTNYILAGMIIEKATHHRVGTEFKRRIFGPLKLRHTFYPTTSSAFPGPYVHGYYGELGDVSTAISTSSARTSGGIISTVDDLARFHRALFTGRMLPAREMRELKTVQPVNDDGTVEDYGLGVARIAFPCGDAWGHDGGFPGYRTWTYTSADGRSQAVITYNSSSLEYDKRFRADLTKAAETAFCS</sequence>
<gene>
    <name evidence="3" type="ORF">E1298_08125</name>
</gene>
<dbReference type="SUPFAM" id="SSF56601">
    <property type="entry name" value="beta-lactamase/transpeptidase-like"/>
    <property type="match status" value="1"/>
</dbReference>
<keyword evidence="1" id="KW-0732">Signal</keyword>
<evidence type="ECO:0000313" key="3">
    <source>
        <dbReference type="EMBL" id="TDD93855.1"/>
    </source>
</evidence>
<name>A0A4R5C4G7_9ACTN</name>
<dbReference type="OrthoDB" id="3499702at2"/>
<dbReference type="Pfam" id="PF00144">
    <property type="entry name" value="Beta-lactamase"/>
    <property type="match status" value="1"/>
</dbReference>
<dbReference type="PANTHER" id="PTHR46825:SF7">
    <property type="entry name" value="D-ALANYL-D-ALANINE CARBOXYPEPTIDASE"/>
    <property type="match status" value="1"/>
</dbReference>
<comment type="caution">
    <text evidence="3">The sequence shown here is derived from an EMBL/GenBank/DDBJ whole genome shotgun (WGS) entry which is preliminary data.</text>
</comment>
<dbReference type="GO" id="GO:0016787">
    <property type="term" value="F:hydrolase activity"/>
    <property type="evidence" value="ECO:0007669"/>
    <property type="project" value="UniProtKB-KW"/>
</dbReference>
<dbReference type="InterPro" id="IPR050491">
    <property type="entry name" value="AmpC-like"/>
</dbReference>
<feature type="chain" id="PRO_5020770492" evidence="1">
    <location>
        <begin position="32"/>
        <end position="377"/>
    </location>
</feature>
<dbReference type="Proteomes" id="UP000294513">
    <property type="component" value="Unassembled WGS sequence"/>
</dbReference>
<evidence type="ECO:0000313" key="4">
    <source>
        <dbReference type="Proteomes" id="UP000294513"/>
    </source>
</evidence>
<dbReference type="InterPro" id="IPR012338">
    <property type="entry name" value="Beta-lactam/transpept-like"/>
</dbReference>
<feature type="domain" description="Beta-lactamase-related" evidence="2">
    <location>
        <begin position="47"/>
        <end position="365"/>
    </location>
</feature>
<dbReference type="EMBL" id="SMKU01000025">
    <property type="protein sequence ID" value="TDD93855.1"/>
    <property type="molecule type" value="Genomic_DNA"/>
</dbReference>
<dbReference type="AlphaFoldDB" id="A0A4R5C4G7"/>
<proteinExistence type="predicted"/>
<reference evidence="3 4" key="1">
    <citation type="submission" date="2019-03" db="EMBL/GenBank/DDBJ databases">
        <title>Draft genome sequences of novel Actinobacteria.</title>
        <authorList>
            <person name="Sahin N."/>
            <person name="Ay H."/>
            <person name="Saygin H."/>
        </authorList>
    </citation>
    <scope>NUCLEOTIDE SEQUENCE [LARGE SCALE GENOMIC DNA]</scope>
    <source>
        <strain evidence="3 4">H3C3</strain>
    </source>
</reference>
<accession>A0A4R5C4G7</accession>
<dbReference type="PANTHER" id="PTHR46825">
    <property type="entry name" value="D-ALANYL-D-ALANINE-CARBOXYPEPTIDASE/ENDOPEPTIDASE AMPH"/>
    <property type="match status" value="1"/>
</dbReference>
<organism evidence="3 4">
    <name type="scientific">Actinomadura rubrisoli</name>
    <dbReference type="NCBI Taxonomy" id="2530368"/>
    <lineage>
        <taxon>Bacteria</taxon>
        <taxon>Bacillati</taxon>
        <taxon>Actinomycetota</taxon>
        <taxon>Actinomycetes</taxon>
        <taxon>Streptosporangiales</taxon>
        <taxon>Thermomonosporaceae</taxon>
        <taxon>Actinomadura</taxon>
    </lineage>
</organism>
<evidence type="ECO:0000259" key="2">
    <source>
        <dbReference type="Pfam" id="PF00144"/>
    </source>
</evidence>
<protein>
    <submittedName>
        <fullName evidence="3">Class A beta-lactamase-related serine hydrolase</fullName>
    </submittedName>
</protein>
<keyword evidence="3" id="KW-0378">Hydrolase</keyword>
<dbReference type="RefSeq" id="WP_131890581.1">
    <property type="nucleotide sequence ID" value="NZ_SMKU01000025.1"/>
</dbReference>
<evidence type="ECO:0000256" key="1">
    <source>
        <dbReference type="SAM" id="SignalP"/>
    </source>
</evidence>
<dbReference type="Gene3D" id="3.40.710.10">
    <property type="entry name" value="DD-peptidase/beta-lactamase superfamily"/>
    <property type="match status" value="1"/>
</dbReference>
<feature type="signal peptide" evidence="1">
    <location>
        <begin position="1"/>
        <end position="31"/>
    </location>
</feature>
<keyword evidence="4" id="KW-1185">Reference proteome</keyword>
<dbReference type="InterPro" id="IPR001466">
    <property type="entry name" value="Beta-lactam-related"/>
</dbReference>